<dbReference type="EMBL" id="LBWR01000001">
    <property type="protein sequence ID" value="KKR12554.1"/>
    <property type="molecule type" value="Genomic_DNA"/>
</dbReference>
<gene>
    <name evidence="2" type="ORF">UT41_C0001G0098</name>
</gene>
<accession>A0A0G0N8P3</accession>
<comment type="caution">
    <text evidence="2">The sequence shown here is derived from an EMBL/GenBank/DDBJ whole genome shotgun (WGS) entry which is preliminary data.</text>
</comment>
<keyword evidence="1" id="KW-1133">Transmembrane helix</keyword>
<sequence length="125" mass="14702">MDIFLIYLFDRFIYRISHFMRHWYVDSFVHYSRFVIARLEDMDQTIALKVTWRNIFQPLYQERNVAGYLLGFIFRSIRLVMGGVIYTVVIIIAAALFLVWAGIIPYILLKIAGQTPAGLIYKSTL</sequence>
<protein>
    <submittedName>
        <fullName evidence="2">Uncharacterized protein</fullName>
    </submittedName>
</protein>
<feature type="transmembrane region" description="Helical" evidence="1">
    <location>
        <begin position="84"/>
        <end position="108"/>
    </location>
</feature>
<keyword evidence="1" id="KW-0472">Membrane</keyword>
<dbReference type="Proteomes" id="UP000034665">
    <property type="component" value="Unassembled WGS sequence"/>
</dbReference>
<dbReference type="STRING" id="1619013.UT41_C0001G0098"/>
<dbReference type="AlphaFoldDB" id="A0A0G0N8P3"/>
<evidence type="ECO:0000313" key="3">
    <source>
        <dbReference type="Proteomes" id="UP000034665"/>
    </source>
</evidence>
<keyword evidence="1" id="KW-0812">Transmembrane</keyword>
<evidence type="ECO:0000313" key="2">
    <source>
        <dbReference type="EMBL" id="KKR12554.1"/>
    </source>
</evidence>
<evidence type="ECO:0000256" key="1">
    <source>
        <dbReference type="SAM" id="Phobius"/>
    </source>
</evidence>
<name>A0A0G0N8P3_9BACT</name>
<proteinExistence type="predicted"/>
<reference evidence="2 3" key="1">
    <citation type="journal article" date="2015" name="Nature">
        <title>rRNA introns, odd ribosomes, and small enigmatic genomes across a large radiation of phyla.</title>
        <authorList>
            <person name="Brown C.T."/>
            <person name="Hug L.A."/>
            <person name="Thomas B.C."/>
            <person name="Sharon I."/>
            <person name="Castelle C.J."/>
            <person name="Singh A."/>
            <person name="Wilkins M.J."/>
            <person name="Williams K.H."/>
            <person name="Banfield J.F."/>
        </authorList>
    </citation>
    <scope>NUCLEOTIDE SEQUENCE [LARGE SCALE GENOMIC DNA]</scope>
</reference>
<organism evidence="2 3">
    <name type="scientific">Candidatus Wolfebacteria bacterium GW2011_GWC2_39_22</name>
    <dbReference type="NCBI Taxonomy" id="1619013"/>
    <lineage>
        <taxon>Bacteria</taxon>
        <taxon>Candidatus Wolfeibacteriota</taxon>
    </lineage>
</organism>